<keyword evidence="4" id="KW-0560">Oxidoreductase</keyword>
<reference evidence="7 8" key="1">
    <citation type="journal article" date="2018" name="Nat. Ecol. Evol.">
        <title>Pezizomycetes genomes reveal the molecular basis of ectomycorrhizal truffle lifestyle.</title>
        <authorList>
            <person name="Murat C."/>
            <person name="Payen T."/>
            <person name="Noel B."/>
            <person name="Kuo A."/>
            <person name="Morin E."/>
            <person name="Chen J."/>
            <person name="Kohler A."/>
            <person name="Krizsan K."/>
            <person name="Balestrini R."/>
            <person name="Da Silva C."/>
            <person name="Montanini B."/>
            <person name="Hainaut M."/>
            <person name="Levati E."/>
            <person name="Barry K.W."/>
            <person name="Belfiori B."/>
            <person name="Cichocki N."/>
            <person name="Clum A."/>
            <person name="Dockter R.B."/>
            <person name="Fauchery L."/>
            <person name="Guy J."/>
            <person name="Iotti M."/>
            <person name="Le Tacon F."/>
            <person name="Lindquist E.A."/>
            <person name="Lipzen A."/>
            <person name="Malagnac F."/>
            <person name="Mello A."/>
            <person name="Molinier V."/>
            <person name="Miyauchi S."/>
            <person name="Poulain J."/>
            <person name="Riccioni C."/>
            <person name="Rubini A."/>
            <person name="Sitrit Y."/>
            <person name="Splivallo R."/>
            <person name="Traeger S."/>
            <person name="Wang M."/>
            <person name="Zifcakova L."/>
            <person name="Wipf D."/>
            <person name="Zambonelli A."/>
            <person name="Paolocci F."/>
            <person name="Nowrousian M."/>
            <person name="Ottonello S."/>
            <person name="Baldrian P."/>
            <person name="Spatafora J.W."/>
            <person name="Henrissat B."/>
            <person name="Nagy L.G."/>
            <person name="Aury J.M."/>
            <person name="Wincker P."/>
            <person name="Grigoriev I.V."/>
            <person name="Bonfante P."/>
            <person name="Martin F.M."/>
        </authorList>
    </citation>
    <scope>NUCLEOTIDE SEQUENCE [LARGE SCALE GENOMIC DNA]</scope>
    <source>
        <strain evidence="7 8">CCBAS932</strain>
    </source>
</reference>
<dbReference type="GO" id="GO:0004656">
    <property type="term" value="F:procollagen-proline 4-dioxygenase activity"/>
    <property type="evidence" value="ECO:0007669"/>
    <property type="project" value="TreeGrafter"/>
</dbReference>
<evidence type="ECO:0000256" key="4">
    <source>
        <dbReference type="ARBA" id="ARBA00023002"/>
    </source>
</evidence>
<dbReference type="InterPro" id="IPR006620">
    <property type="entry name" value="Pro_4_hyd_alph"/>
</dbReference>
<evidence type="ECO:0000256" key="1">
    <source>
        <dbReference type="ARBA" id="ARBA00001961"/>
    </source>
</evidence>
<dbReference type="OrthoDB" id="69177at2759"/>
<feature type="domain" description="Fe2OG dioxygenase" evidence="6">
    <location>
        <begin position="139"/>
        <end position="252"/>
    </location>
</feature>
<protein>
    <recommendedName>
        <fullName evidence="6">Fe2OG dioxygenase domain-containing protein</fullName>
    </recommendedName>
</protein>
<dbReference type="PANTHER" id="PTHR10869:SF241">
    <property type="entry name" value="FE2OG DIOXYGENASE DOMAIN-CONTAINING PROTEIN"/>
    <property type="match status" value="1"/>
</dbReference>
<evidence type="ECO:0000259" key="6">
    <source>
        <dbReference type="PROSITE" id="PS51471"/>
    </source>
</evidence>
<dbReference type="InterPro" id="IPR044862">
    <property type="entry name" value="Pro_4_hyd_alph_FE2OG_OXY"/>
</dbReference>
<dbReference type="PROSITE" id="PS51471">
    <property type="entry name" value="FE2OG_OXY"/>
    <property type="match status" value="1"/>
</dbReference>
<dbReference type="Proteomes" id="UP000277580">
    <property type="component" value="Unassembled WGS sequence"/>
</dbReference>
<keyword evidence="3" id="KW-0223">Dioxygenase</keyword>
<dbReference type="InterPro" id="IPR045054">
    <property type="entry name" value="P4HA-like"/>
</dbReference>
<comment type="cofactor">
    <cofactor evidence="1">
        <name>L-ascorbate</name>
        <dbReference type="ChEBI" id="CHEBI:38290"/>
    </cofactor>
</comment>
<evidence type="ECO:0000313" key="8">
    <source>
        <dbReference type="Proteomes" id="UP000277580"/>
    </source>
</evidence>
<dbReference type="InterPro" id="IPR005123">
    <property type="entry name" value="Oxoglu/Fe-dep_dioxygenase_dom"/>
</dbReference>
<dbReference type="GO" id="GO:0005506">
    <property type="term" value="F:iron ion binding"/>
    <property type="evidence" value="ECO:0007669"/>
    <property type="project" value="InterPro"/>
</dbReference>
<dbReference type="STRING" id="1392247.A0A3N4L223"/>
<organism evidence="7 8">
    <name type="scientific">Morchella conica CCBAS932</name>
    <dbReference type="NCBI Taxonomy" id="1392247"/>
    <lineage>
        <taxon>Eukaryota</taxon>
        <taxon>Fungi</taxon>
        <taxon>Dikarya</taxon>
        <taxon>Ascomycota</taxon>
        <taxon>Pezizomycotina</taxon>
        <taxon>Pezizomycetes</taxon>
        <taxon>Pezizales</taxon>
        <taxon>Morchellaceae</taxon>
        <taxon>Morchella</taxon>
    </lineage>
</organism>
<dbReference type="GO" id="GO:0031418">
    <property type="term" value="F:L-ascorbic acid binding"/>
    <property type="evidence" value="ECO:0007669"/>
    <property type="project" value="InterPro"/>
</dbReference>
<gene>
    <name evidence="7" type="ORF">P167DRAFT_561844</name>
</gene>
<evidence type="ECO:0000313" key="7">
    <source>
        <dbReference type="EMBL" id="RPB16873.1"/>
    </source>
</evidence>
<dbReference type="AlphaFoldDB" id="A0A3N4L223"/>
<dbReference type="GO" id="GO:0005783">
    <property type="term" value="C:endoplasmic reticulum"/>
    <property type="evidence" value="ECO:0007669"/>
    <property type="project" value="TreeGrafter"/>
</dbReference>
<name>A0A3N4L223_9PEZI</name>
<dbReference type="PANTHER" id="PTHR10869">
    <property type="entry name" value="PROLYL 4-HYDROXYLASE ALPHA SUBUNIT"/>
    <property type="match status" value="1"/>
</dbReference>
<keyword evidence="8" id="KW-1185">Reference proteome</keyword>
<dbReference type="Gene3D" id="2.60.120.620">
    <property type="entry name" value="q2cbj1_9rhob like domain"/>
    <property type="match status" value="1"/>
</dbReference>
<keyword evidence="5" id="KW-0408">Iron</keyword>
<accession>A0A3N4L223</accession>
<keyword evidence="2" id="KW-0479">Metal-binding</keyword>
<dbReference type="EMBL" id="ML119107">
    <property type="protein sequence ID" value="RPB16873.1"/>
    <property type="molecule type" value="Genomic_DNA"/>
</dbReference>
<dbReference type="Pfam" id="PF13640">
    <property type="entry name" value="2OG-FeII_Oxy_3"/>
    <property type="match status" value="1"/>
</dbReference>
<dbReference type="SMART" id="SM00702">
    <property type="entry name" value="P4Hc"/>
    <property type="match status" value="1"/>
</dbReference>
<proteinExistence type="predicted"/>
<dbReference type="InParanoid" id="A0A3N4L223"/>
<sequence>MDAQTLKTDLLSTPTAPAGAHAERIDFSTTPLAKSYGKQLSYALVIDDLFTPDECRKMLQFAALTGGGWKEALINSGYSQVLRKDIRDCTRVMIDDFELAGLIFGRVKPYLDEVVEVGKGTEWDIASYAGKYYKWKMTRLNERLRFLRYTKDQYFKPHGDGSYATPDDKERSFLTLHLYLNSSGDTEGGVKGGSTRFLPYNYLSQSLDRDSECLDIEPKVGRVLIFQHQGLIHSGEPVTAGTKYTMRTDIMYERMLPTLEDMQ</sequence>
<evidence type="ECO:0000256" key="3">
    <source>
        <dbReference type="ARBA" id="ARBA00022964"/>
    </source>
</evidence>
<evidence type="ECO:0000256" key="5">
    <source>
        <dbReference type="ARBA" id="ARBA00023004"/>
    </source>
</evidence>
<evidence type="ECO:0000256" key="2">
    <source>
        <dbReference type="ARBA" id="ARBA00022723"/>
    </source>
</evidence>